<dbReference type="PANTHER" id="PTHR39338">
    <property type="entry name" value="BLL5662 PROTEIN-RELATED"/>
    <property type="match status" value="1"/>
</dbReference>
<dbReference type="AlphaFoldDB" id="A0A848DEL0"/>
<feature type="region of interest" description="Disordered" evidence="1">
    <location>
        <begin position="111"/>
        <end position="138"/>
    </location>
</feature>
<organism evidence="2 3">
    <name type="scientific">Pseudonocardia bannensis</name>
    <dbReference type="NCBI Taxonomy" id="630973"/>
    <lineage>
        <taxon>Bacteria</taxon>
        <taxon>Bacillati</taxon>
        <taxon>Actinomycetota</taxon>
        <taxon>Actinomycetes</taxon>
        <taxon>Pseudonocardiales</taxon>
        <taxon>Pseudonocardiaceae</taxon>
        <taxon>Pseudonocardia</taxon>
    </lineage>
</organism>
<sequence>MVRHGRERPGALAPHSLVAAARDRRLQRTGDLDHDLPLFGALLRDVGVPASLSAVLRAVRAADAVPLERRADLHVALRSCLAASIEEAAVVDVVFPVFFSVESPDALGLVDETGGGDDEASGAGEQGGLQAAGTGDDARRVDGAARRATWSATGTGRRVSAAVPERDRRVEDLARRCARALGTARSRRRRPDERGDLVDLRESLRHNLRYGGEVADLRRTRQRRERARLVVLCDLSTSMQPFTPFFLAFVHALTKAVRSVECAIFNVEVAMVTDVFRRMPLRPALAWLEHRSVSLAGGTRLGHCLHGFTAALEARGALAPTTTAMVLSDGWDVGDRDLLAREAARLRRQVGRLIWLDPHAAALDHRPQVIGLRTMWPFIDDYLDFSTVESLAGVVAHLEDTRARPRPVRGTNRNEERNAG</sequence>
<reference evidence="2 3" key="1">
    <citation type="submission" date="2020-04" db="EMBL/GenBank/DDBJ databases">
        <authorList>
            <person name="Klaysubun C."/>
            <person name="Duangmal K."/>
            <person name="Lipun K."/>
        </authorList>
    </citation>
    <scope>NUCLEOTIDE SEQUENCE [LARGE SCALE GENOMIC DNA]</scope>
    <source>
        <strain evidence="2 3">DSM 45300</strain>
    </source>
</reference>
<dbReference type="RefSeq" id="WP_169410737.1">
    <property type="nucleotide sequence ID" value="NZ_JAAXKZ010000012.1"/>
</dbReference>
<dbReference type="InterPro" id="IPR008912">
    <property type="entry name" value="Uncharacterised_CoxE"/>
</dbReference>
<keyword evidence="3" id="KW-1185">Reference proteome</keyword>
<dbReference type="Pfam" id="PF05762">
    <property type="entry name" value="VWA_CoxE"/>
    <property type="match status" value="1"/>
</dbReference>
<comment type="caution">
    <text evidence="2">The sequence shown here is derived from an EMBL/GenBank/DDBJ whole genome shotgun (WGS) entry which is preliminary data.</text>
</comment>
<evidence type="ECO:0000313" key="2">
    <source>
        <dbReference type="EMBL" id="NMH91060.1"/>
    </source>
</evidence>
<accession>A0A848DEL0</accession>
<dbReference type="Proteomes" id="UP000586918">
    <property type="component" value="Unassembled WGS sequence"/>
</dbReference>
<dbReference type="EMBL" id="JAAXKZ010000012">
    <property type="protein sequence ID" value="NMH91060.1"/>
    <property type="molecule type" value="Genomic_DNA"/>
</dbReference>
<proteinExistence type="predicted"/>
<dbReference type="PANTHER" id="PTHR39338:SF6">
    <property type="entry name" value="BLL5662 PROTEIN"/>
    <property type="match status" value="1"/>
</dbReference>
<dbReference type="CDD" id="cd00198">
    <property type="entry name" value="vWFA"/>
    <property type="match status" value="1"/>
</dbReference>
<gene>
    <name evidence="2" type="ORF">HF519_05530</name>
</gene>
<dbReference type="SUPFAM" id="SSF53300">
    <property type="entry name" value="vWA-like"/>
    <property type="match status" value="1"/>
</dbReference>
<evidence type="ECO:0000313" key="3">
    <source>
        <dbReference type="Proteomes" id="UP000586918"/>
    </source>
</evidence>
<evidence type="ECO:0000256" key="1">
    <source>
        <dbReference type="SAM" id="MobiDB-lite"/>
    </source>
</evidence>
<name>A0A848DEL0_9PSEU</name>
<protein>
    <submittedName>
        <fullName evidence="2">VWA domain-containing protein</fullName>
    </submittedName>
</protein>
<dbReference type="InterPro" id="IPR036465">
    <property type="entry name" value="vWFA_dom_sf"/>
</dbReference>